<dbReference type="GeneID" id="55491561"/>
<gene>
    <name evidence="2" type="ORF">RUA4292_00234</name>
</gene>
<dbReference type="Proteomes" id="UP000050783">
    <property type="component" value="Unassembled WGS sequence"/>
</dbReference>
<dbReference type="EMBL" id="CYPU01000007">
    <property type="protein sequence ID" value="CUH46070.1"/>
    <property type="molecule type" value="Genomic_DNA"/>
</dbReference>
<protein>
    <submittedName>
        <fullName evidence="2">Uncharacterized protein</fullName>
    </submittedName>
</protein>
<evidence type="ECO:0000313" key="3">
    <source>
        <dbReference type="Proteomes" id="UP000050783"/>
    </source>
</evidence>
<dbReference type="AlphaFoldDB" id="A0A0P1E9V8"/>
<reference evidence="2 3" key="1">
    <citation type="submission" date="2015-09" db="EMBL/GenBank/DDBJ databases">
        <authorList>
            <consortium name="Swine Surveillance"/>
        </authorList>
    </citation>
    <scope>NUCLEOTIDE SEQUENCE [LARGE SCALE GENOMIC DNA]</scope>
    <source>
        <strain evidence="2 3">CECT 4292</strain>
    </source>
</reference>
<accession>A0A0P1E9V8</accession>
<sequence>MAYLRAISFNCMAAILASQLLAVPATAGSITVGTSGQFVVGSKSQNAHNRNNIRIHRHYYSPKVYTPKVYHPKPVPKNAPYVQQKLKKKSYRYLYAPRYGSKRQHDHRKSFGHGY</sequence>
<feature type="signal peptide" evidence="1">
    <location>
        <begin position="1"/>
        <end position="27"/>
    </location>
</feature>
<feature type="chain" id="PRO_5006061355" evidence="1">
    <location>
        <begin position="28"/>
        <end position="115"/>
    </location>
</feature>
<keyword evidence="1" id="KW-0732">Signal</keyword>
<dbReference type="RefSeq" id="WP_058275947.1">
    <property type="nucleotide sequence ID" value="NZ_CYPU01000007.1"/>
</dbReference>
<evidence type="ECO:0000256" key="1">
    <source>
        <dbReference type="SAM" id="SignalP"/>
    </source>
</evidence>
<evidence type="ECO:0000313" key="2">
    <source>
        <dbReference type="EMBL" id="CUH46070.1"/>
    </source>
</evidence>
<name>A0A0P1E9V8_9RHOB</name>
<proteinExistence type="predicted"/>
<organism evidence="2 3">
    <name type="scientific">Ruegeria atlantica</name>
    <dbReference type="NCBI Taxonomy" id="81569"/>
    <lineage>
        <taxon>Bacteria</taxon>
        <taxon>Pseudomonadati</taxon>
        <taxon>Pseudomonadota</taxon>
        <taxon>Alphaproteobacteria</taxon>
        <taxon>Rhodobacterales</taxon>
        <taxon>Roseobacteraceae</taxon>
        <taxon>Ruegeria</taxon>
    </lineage>
</organism>